<dbReference type="CDD" id="cd02068">
    <property type="entry name" value="radical_SAM_B12_BD"/>
    <property type="match status" value="1"/>
</dbReference>
<dbReference type="SUPFAM" id="SSF52242">
    <property type="entry name" value="Cobalamin (vitamin B12)-binding domain"/>
    <property type="match status" value="1"/>
</dbReference>
<dbReference type="EMBL" id="MT141434">
    <property type="protein sequence ID" value="QJA61213.1"/>
    <property type="molecule type" value="Genomic_DNA"/>
</dbReference>
<name>A0A6M3IUK7_9ZZZZ</name>
<keyword evidence="2" id="KW-0949">S-adenosyl-L-methionine</keyword>
<dbReference type="GO" id="GO:0031419">
    <property type="term" value="F:cobalamin binding"/>
    <property type="evidence" value="ECO:0007669"/>
    <property type="project" value="InterPro"/>
</dbReference>
<evidence type="ECO:0000313" key="9">
    <source>
        <dbReference type="EMBL" id="QJA73054.1"/>
    </source>
</evidence>
<keyword evidence="5" id="KW-0411">Iron-sulfur</keyword>
<sequence length="442" mass="50868">MKILLINPIARAWAQPNVVPLGLGYIASVLRNKGHEINVLDWNAHRWEENEFVARLRLQEYPDIVGLTGIITQYGEVKRIANWCDRLWVETAIICGGTLASTVPELLLRKTKVNYCVLGEGEQAIQNFIDMVSRGFLQKEIRIFSESPIKDLSTIPWPAYDLFPMDIYLKNPIGPHNPNKWKDGKGEAPLTTNIIGSRGCPNSCIYCLHCFQDQGYRVRPYNDIILEMDFLQRTYGVNYIQFVDDAFACIKKHVLDFCCAFKGRDMTWSCAGRANLVDEEMVKAMADAGCIGLWYGLESGSQKMLDGMNKKITIKQYEKAIELNRKYFQYEDYTFIIGSPGETDETIQESIVFCKRMDIIPTAAFFMTPYPGTPLFKMLMMEDPEFRKMALDIDKFEDWILTLNEQGEKMAWNCSMGVSDGKVYEWHQRFMEETDAMNKIKH</sequence>
<protein>
    <submittedName>
        <fullName evidence="8">Putative vitamin B12-binding domain containing protein</fullName>
    </submittedName>
</protein>
<dbReference type="CDD" id="cd01335">
    <property type="entry name" value="Radical_SAM"/>
    <property type="match status" value="1"/>
</dbReference>
<dbReference type="SFLD" id="SFLDG01082">
    <property type="entry name" value="B12-binding_domain_containing"/>
    <property type="match status" value="1"/>
</dbReference>
<dbReference type="InterPro" id="IPR051198">
    <property type="entry name" value="BchE-like"/>
</dbReference>
<dbReference type="InterPro" id="IPR007197">
    <property type="entry name" value="rSAM"/>
</dbReference>
<dbReference type="PANTHER" id="PTHR43409">
    <property type="entry name" value="ANAEROBIC MAGNESIUM-PROTOPORPHYRIN IX MONOMETHYL ESTER CYCLASE-RELATED"/>
    <property type="match status" value="1"/>
</dbReference>
<feature type="domain" description="B12-binding" evidence="6">
    <location>
        <begin position="1"/>
        <end position="139"/>
    </location>
</feature>
<feature type="domain" description="Radical SAM core" evidence="7">
    <location>
        <begin position="186"/>
        <end position="408"/>
    </location>
</feature>
<dbReference type="SUPFAM" id="SSF102114">
    <property type="entry name" value="Radical SAM enzymes"/>
    <property type="match status" value="1"/>
</dbReference>
<comment type="cofactor">
    <cofactor evidence="1">
        <name>[4Fe-4S] cluster</name>
        <dbReference type="ChEBI" id="CHEBI:49883"/>
    </cofactor>
</comment>
<evidence type="ECO:0000256" key="1">
    <source>
        <dbReference type="ARBA" id="ARBA00001966"/>
    </source>
</evidence>
<dbReference type="InterPro" id="IPR023404">
    <property type="entry name" value="rSAM_horseshoe"/>
</dbReference>
<evidence type="ECO:0000259" key="6">
    <source>
        <dbReference type="PROSITE" id="PS51332"/>
    </source>
</evidence>
<dbReference type="SMART" id="SM00729">
    <property type="entry name" value="Elp3"/>
    <property type="match status" value="1"/>
</dbReference>
<dbReference type="InterPro" id="IPR036724">
    <property type="entry name" value="Cobalamin-bd_sf"/>
</dbReference>
<gene>
    <name evidence="9" type="ORF">MM415A02510_0010</name>
    <name evidence="8" type="ORF">MM415B00972_0010</name>
</gene>
<evidence type="ECO:0000256" key="2">
    <source>
        <dbReference type="ARBA" id="ARBA00022691"/>
    </source>
</evidence>
<dbReference type="InterPro" id="IPR058240">
    <property type="entry name" value="rSAM_sf"/>
</dbReference>
<organism evidence="8">
    <name type="scientific">viral metagenome</name>
    <dbReference type="NCBI Taxonomy" id="1070528"/>
    <lineage>
        <taxon>unclassified sequences</taxon>
        <taxon>metagenomes</taxon>
        <taxon>organismal metagenomes</taxon>
    </lineage>
</organism>
<accession>A0A6M3IUK7</accession>
<dbReference type="GO" id="GO:0046872">
    <property type="term" value="F:metal ion binding"/>
    <property type="evidence" value="ECO:0007669"/>
    <property type="project" value="UniProtKB-KW"/>
</dbReference>
<dbReference type="GO" id="GO:0005829">
    <property type="term" value="C:cytosol"/>
    <property type="evidence" value="ECO:0007669"/>
    <property type="project" value="TreeGrafter"/>
</dbReference>
<dbReference type="InterPro" id="IPR006158">
    <property type="entry name" value="Cobalamin-bd"/>
</dbReference>
<dbReference type="PROSITE" id="PS51918">
    <property type="entry name" value="RADICAL_SAM"/>
    <property type="match status" value="1"/>
</dbReference>
<dbReference type="EMBL" id="MT141998">
    <property type="protein sequence ID" value="QJA73054.1"/>
    <property type="molecule type" value="Genomic_DNA"/>
</dbReference>
<keyword evidence="4" id="KW-0408">Iron</keyword>
<evidence type="ECO:0000313" key="8">
    <source>
        <dbReference type="EMBL" id="QJA61213.1"/>
    </source>
</evidence>
<dbReference type="InterPro" id="IPR034466">
    <property type="entry name" value="Methyltransferase_Class_B"/>
</dbReference>
<dbReference type="SFLD" id="SFLDS00029">
    <property type="entry name" value="Radical_SAM"/>
    <property type="match status" value="1"/>
</dbReference>
<dbReference type="GO" id="GO:0003824">
    <property type="term" value="F:catalytic activity"/>
    <property type="evidence" value="ECO:0007669"/>
    <property type="project" value="InterPro"/>
</dbReference>
<dbReference type="AlphaFoldDB" id="A0A6M3IUK7"/>
<evidence type="ECO:0000256" key="3">
    <source>
        <dbReference type="ARBA" id="ARBA00022723"/>
    </source>
</evidence>
<dbReference type="GO" id="GO:0051539">
    <property type="term" value="F:4 iron, 4 sulfur cluster binding"/>
    <property type="evidence" value="ECO:0007669"/>
    <property type="project" value="UniProtKB-KW"/>
</dbReference>
<proteinExistence type="predicted"/>
<dbReference type="InterPro" id="IPR006638">
    <property type="entry name" value="Elp3/MiaA/NifB-like_rSAM"/>
</dbReference>
<keyword evidence="3" id="KW-0479">Metal-binding</keyword>
<dbReference type="Pfam" id="PF02310">
    <property type="entry name" value="B12-binding"/>
    <property type="match status" value="1"/>
</dbReference>
<dbReference type="SFLD" id="SFLDG01123">
    <property type="entry name" value="methyltransferase_(Class_B)"/>
    <property type="match status" value="1"/>
</dbReference>
<dbReference type="PANTHER" id="PTHR43409:SF16">
    <property type="entry name" value="SLR0320 PROTEIN"/>
    <property type="match status" value="1"/>
</dbReference>
<dbReference type="Pfam" id="PF04055">
    <property type="entry name" value="Radical_SAM"/>
    <property type="match status" value="1"/>
</dbReference>
<evidence type="ECO:0000256" key="5">
    <source>
        <dbReference type="ARBA" id="ARBA00023014"/>
    </source>
</evidence>
<dbReference type="PROSITE" id="PS51332">
    <property type="entry name" value="B12_BINDING"/>
    <property type="match status" value="1"/>
</dbReference>
<evidence type="ECO:0000259" key="7">
    <source>
        <dbReference type="PROSITE" id="PS51918"/>
    </source>
</evidence>
<reference evidence="8" key="1">
    <citation type="submission" date="2020-03" db="EMBL/GenBank/DDBJ databases">
        <title>The deep terrestrial virosphere.</title>
        <authorList>
            <person name="Holmfeldt K."/>
            <person name="Nilsson E."/>
            <person name="Simone D."/>
            <person name="Lopez-Fernandez M."/>
            <person name="Wu X."/>
            <person name="de Brujin I."/>
            <person name="Lundin D."/>
            <person name="Andersson A."/>
            <person name="Bertilsson S."/>
            <person name="Dopson M."/>
        </authorList>
    </citation>
    <scope>NUCLEOTIDE SEQUENCE</scope>
    <source>
        <strain evidence="9">MM415A02510</strain>
        <strain evidence="8">MM415B00972</strain>
    </source>
</reference>
<dbReference type="Gene3D" id="3.80.30.20">
    <property type="entry name" value="tm_1862 like domain"/>
    <property type="match status" value="1"/>
</dbReference>
<dbReference type="Gene3D" id="3.40.50.280">
    <property type="entry name" value="Cobalamin-binding domain"/>
    <property type="match status" value="1"/>
</dbReference>
<evidence type="ECO:0000256" key="4">
    <source>
        <dbReference type="ARBA" id="ARBA00023004"/>
    </source>
</evidence>